<dbReference type="InterPro" id="IPR002017">
    <property type="entry name" value="Spectrin_repeat"/>
</dbReference>
<protein>
    <recommendedName>
        <fullName evidence="3">Dystrophin</fullName>
    </recommendedName>
</protein>
<comment type="caution">
    <text evidence="1">The sequence shown here is derived from an EMBL/GenBank/DDBJ whole genome shotgun (WGS) entry which is preliminary data.</text>
</comment>
<name>A0A8S3F276_9BILA</name>
<feature type="non-terminal residue" evidence="1">
    <location>
        <position position="255"/>
    </location>
</feature>
<proteinExistence type="predicted"/>
<evidence type="ECO:0000313" key="2">
    <source>
        <dbReference type="Proteomes" id="UP000681967"/>
    </source>
</evidence>
<dbReference type="SUPFAM" id="SSF46966">
    <property type="entry name" value="Spectrin repeat"/>
    <property type="match status" value="2"/>
</dbReference>
<reference evidence="1" key="1">
    <citation type="submission" date="2021-02" db="EMBL/GenBank/DDBJ databases">
        <authorList>
            <person name="Nowell W R."/>
        </authorList>
    </citation>
    <scope>NUCLEOTIDE SEQUENCE</scope>
</reference>
<organism evidence="1 2">
    <name type="scientific">Rotaria magnacalcarata</name>
    <dbReference type="NCBI Taxonomy" id="392030"/>
    <lineage>
        <taxon>Eukaryota</taxon>
        <taxon>Metazoa</taxon>
        <taxon>Spiralia</taxon>
        <taxon>Gnathifera</taxon>
        <taxon>Rotifera</taxon>
        <taxon>Eurotatoria</taxon>
        <taxon>Bdelloidea</taxon>
        <taxon>Philodinida</taxon>
        <taxon>Philodinidae</taxon>
        <taxon>Rotaria</taxon>
    </lineage>
</organism>
<evidence type="ECO:0008006" key="3">
    <source>
        <dbReference type="Google" id="ProtNLM"/>
    </source>
</evidence>
<accession>A0A8S3F276</accession>
<evidence type="ECO:0000313" key="1">
    <source>
        <dbReference type="EMBL" id="CAF5101028.1"/>
    </source>
</evidence>
<gene>
    <name evidence="1" type="ORF">BYL167_LOCUS64366</name>
</gene>
<dbReference type="AlphaFoldDB" id="A0A8S3F276"/>
<dbReference type="Proteomes" id="UP000681967">
    <property type="component" value="Unassembled WGS sequence"/>
</dbReference>
<dbReference type="EMBL" id="CAJOBH010238679">
    <property type="protein sequence ID" value="CAF5101028.1"/>
    <property type="molecule type" value="Genomic_DNA"/>
</dbReference>
<sequence length="255" mass="29846">EALKRNKAIHEDIQELEEWIMDKEHEAPADDGPIFYQDQIRERLEQYQKVQTELSLKENIVRNLVLQGRQDLNLPSSSAPELAQSLETLVSNWTNLQKKVDTKVLFYTDIYTLHEELKNLLHQENVWLDTLQNKIFSSTNNGADAEEISEELDTIERYVKTHSKTSYEKIFEISDRLQATKVSLPATNTLTNQFRIRWEQLHDDAYKKIHTLNSQISDYQHMGHQITAMFEWMKHTDSTLNARLNDDVYADDVPG</sequence>
<feature type="non-terminal residue" evidence="1">
    <location>
        <position position="1"/>
    </location>
</feature>
<dbReference type="Pfam" id="PF00435">
    <property type="entry name" value="Spectrin"/>
    <property type="match status" value="1"/>
</dbReference>
<dbReference type="Gene3D" id="1.20.58.60">
    <property type="match status" value="1"/>
</dbReference>